<dbReference type="GO" id="GO:0016787">
    <property type="term" value="F:hydrolase activity"/>
    <property type="evidence" value="ECO:0007669"/>
    <property type="project" value="UniProtKB-ARBA"/>
</dbReference>
<dbReference type="Gene3D" id="3.40.720.10">
    <property type="entry name" value="Alkaline Phosphatase, subunit A"/>
    <property type="match status" value="2"/>
</dbReference>
<dbReference type="InterPro" id="IPR017850">
    <property type="entry name" value="Alkaline_phosphatase_core_sf"/>
</dbReference>
<dbReference type="AlphaFoldDB" id="A0AAU7CFY4"/>
<dbReference type="RefSeq" id="WP_406697110.1">
    <property type="nucleotide sequence ID" value="NZ_CP155447.1"/>
</dbReference>
<proteinExistence type="predicted"/>
<accession>A0AAU7CFY4</accession>
<dbReference type="PANTHER" id="PTHR10151:SF120">
    <property type="entry name" value="BIS(5'-ADENOSYL)-TRIPHOSPHATASE"/>
    <property type="match status" value="1"/>
</dbReference>
<dbReference type="PANTHER" id="PTHR10151">
    <property type="entry name" value="ECTONUCLEOTIDE PYROPHOSPHATASE/PHOSPHODIESTERASE"/>
    <property type="match status" value="1"/>
</dbReference>
<organism evidence="1">
    <name type="scientific">Singulisphaera sp. Ch08</name>
    <dbReference type="NCBI Taxonomy" id="3120278"/>
    <lineage>
        <taxon>Bacteria</taxon>
        <taxon>Pseudomonadati</taxon>
        <taxon>Planctomycetota</taxon>
        <taxon>Planctomycetia</taxon>
        <taxon>Isosphaerales</taxon>
        <taxon>Isosphaeraceae</taxon>
        <taxon>Singulisphaera</taxon>
    </lineage>
</organism>
<reference evidence="1" key="1">
    <citation type="submission" date="2024-05" db="EMBL/GenBank/DDBJ databases">
        <title>Planctomycetes of the genus Singulisphaera possess chitinolytic capabilities.</title>
        <authorList>
            <person name="Ivanova A."/>
        </authorList>
    </citation>
    <scope>NUCLEOTIDE SEQUENCE</scope>
    <source>
        <strain evidence="1">Ch08T</strain>
    </source>
</reference>
<gene>
    <name evidence="1" type="ORF">V5E97_39615</name>
</gene>
<dbReference type="EMBL" id="CP155447">
    <property type="protein sequence ID" value="XBH04358.1"/>
    <property type="molecule type" value="Genomic_DNA"/>
</dbReference>
<dbReference type="Pfam" id="PF01663">
    <property type="entry name" value="Phosphodiest"/>
    <property type="match status" value="1"/>
</dbReference>
<evidence type="ECO:0000313" key="1">
    <source>
        <dbReference type="EMBL" id="XBH04358.1"/>
    </source>
</evidence>
<dbReference type="InterPro" id="IPR002591">
    <property type="entry name" value="Phosphodiest/P_Trfase"/>
</dbReference>
<dbReference type="SUPFAM" id="SSF53649">
    <property type="entry name" value="Alkaline phosphatase-like"/>
    <property type="match status" value="1"/>
</dbReference>
<sequence length="544" mass="59197">MSTTLNRLVILGLDGATWTVLDPMRKRGLMPNLDALLARTAHGTLRSIVPPVTSAAWTTMMTGCGPARHGVFDHRYYDVAAGQMKVNHSARVRVPTFWHLLSQAGRSVVSLNVPVTYPPLAVRGVVVSGMDAPHLDAALSGAPEFAERLRAEVPNYSLKYFWKRAPQSLAELTENARLTAESFMGRAEGGVLADRMVPDWSALMVQFQNLDPFQHRAWRYLNVDETGIDNPPWNAAAGEVMRGLDRAIGTLVELADRRNAGVLVVSDHGFGPCLGRIHVNRILIEAGVARVPGVSGKLVRRAKQAADHARLWGAKRDDPSARSSSFDLSVEAQFPFDWKRTLAFAPHQDTAAMVYLNSTDRRAGAPLTTPRQIDEARVAASQALAEARHPESGTPLFPLVISTAEAYGLDPAREGYPDLIALPDESYWVRTKLAPGRGWVEPDANLPGTHRPEGIVALCGAGIEPGRTLQAELPDIAPTVLKLLGLPIPGHIEGKPLPCIAELPTIRQDPATPAVVGPHRAQFDYTPEEQAIIEQRLADLGYLE</sequence>
<protein>
    <submittedName>
        <fullName evidence="1">Alkaline phosphatase family protein</fullName>
    </submittedName>
</protein>
<name>A0AAU7CFY4_9BACT</name>